<dbReference type="GO" id="GO:0016765">
    <property type="term" value="F:transferase activity, transferring alkyl or aryl (other than methyl) groups"/>
    <property type="evidence" value="ECO:0007669"/>
    <property type="project" value="InterPro"/>
</dbReference>
<name>A0A382KEB4_9ZZZZ</name>
<keyword evidence="1" id="KW-0808">Transferase</keyword>
<organism evidence="3">
    <name type="scientific">marine metagenome</name>
    <dbReference type="NCBI Taxonomy" id="408172"/>
    <lineage>
        <taxon>unclassified sequences</taxon>
        <taxon>metagenomes</taxon>
        <taxon>ecological metagenomes</taxon>
    </lineage>
</organism>
<dbReference type="InterPro" id="IPR036968">
    <property type="entry name" value="Enolpyruvate_Tfrase_sf"/>
</dbReference>
<evidence type="ECO:0000259" key="2">
    <source>
        <dbReference type="Pfam" id="PF00275"/>
    </source>
</evidence>
<sequence length="56" mass="5913">MAQQIRSPRILEGVITIPGDKSISHRALIFNAAAMGKACLSGLSTGSDVRSTIRCL</sequence>
<evidence type="ECO:0000313" key="3">
    <source>
        <dbReference type="EMBL" id="SVC22346.1"/>
    </source>
</evidence>
<dbReference type="InterPro" id="IPR013792">
    <property type="entry name" value="RNA3'P_cycl/enolpyr_Trfase_a/b"/>
</dbReference>
<accession>A0A382KEB4</accession>
<feature type="non-terminal residue" evidence="3">
    <location>
        <position position="56"/>
    </location>
</feature>
<proteinExistence type="predicted"/>
<dbReference type="SUPFAM" id="SSF55205">
    <property type="entry name" value="EPT/RTPC-like"/>
    <property type="match status" value="1"/>
</dbReference>
<gene>
    <name evidence="3" type="ORF">METZ01_LOCUS275200</name>
</gene>
<reference evidence="3" key="1">
    <citation type="submission" date="2018-05" db="EMBL/GenBank/DDBJ databases">
        <authorList>
            <person name="Lanie J.A."/>
            <person name="Ng W.-L."/>
            <person name="Kazmierczak K.M."/>
            <person name="Andrzejewski T.M."/>
            <person name="Davidsen T.M."/>
            <person name="Wayne K.J."/>
            <person name="Tettelin H."/>
            <person name="Glass J.I."/>
            <person name="Rusch D."/>
            <person name="Podicherti R."/>
            <person name="Tsui H.-C.T."/>
            <person name="Winkler M.E."/>
        </authorList>
    </citation>
    <scope>NUCLEOTIDE SEQUENCE</scope>
</reference>
<protein>
    <recommendedName>
        <fullName evidence="2">Enolpyruvate transferase domain-containing protein</fullName>
    </recommendedName>
</protein>
<feature type="domain" description="Enolpyruvate transferase" evidence="2">
    <location>
        <begin position="7"/>
        <end position="56"/>
    </location>
</feature>
<dbReference type="Pfam" id="PF00275">
    <property type="entry name" value="EPSP_synthase"/>
    <property type="match status" value="1"/>
</dbReference>
<dbReference type="Gene3D" id="3.65.10.10">
    <property type="entry name" value="Enolpyruvate transferase domain"/>
    <property type="match status" value="1"/>
</dbReference>
<evidence type="ECO:0000256" key="1">
    <source>
        <dbReference type="ARBA" id="ARBA00022679"/>
    </source>
</evidence>
<dbReference type="EMBL" id="UINC01079898">
    <property type="protein sequence ID" value="SVC22346.1"/>
    <property type="molecule type" value="Genomic_DNA"/>
</dbReference>
<dbReference type="InterPro" id="IPR001986">
    <property type="entry name" value="Enolpyruvate_Tfrase_dom"/>
</dbReference>
<dbReference type="AlphaFoldDB" id="A0A382KEB4"/>